<evidence type="ECO:0000313" key="2">
    <source>
        <dbReference type="Proteomes" id="UP000824469"/>
    </source>
</evidence>
<dbReference type="EMBL" id="JAHRHJ020000007">
    <property type="protein sequence ID" value="KAH9309948.1"/>
    <property type="molecule type" value="Genomic_DNA"/>
</dbReference>
<proteinExistence type="predicted"/>
<dbReference type="Proteomes" id="UP000824469">
    <property type="component" value="Unassembled WGS sequence"/>
</dbReference>
<reference evidence="1 2" key="1">
    <citation type="journal article" date="2021" name="Nat. Plants">
        <title>The Taxus genome provides insights into paclitaxel biosynthesis.</title>
        <authorList>
            <person name="Xiong X."/>
            <person name="Gou J."/>
            <person name="Liao Q."/>
            <person name="Li Y."/>
            <person name="Zhou Q."/>
            <person name="Bi G."/>
            <person name="Li C."/>
            <person name="Du R."/>
            <person name="Wang X."/>
            <person name="Sun T."/>
            <person name="Guo L."/>
            <person name="Liang H."/>
            <person name="Lu P."/>
            <person name="Wu Y."/>
            <person name="Zhang Z."/>
            <person name="Ro D.K."/>
            <person name="Shang Y."/>
            <person name="Huang S."/>
            <person name="Yan J."/>
        </authorList>
    </citation>
    <scope>NUCLEOTIDE SEQUENCE [LARGE SCALE GENOMIC DNA]</scope>
    <source>
        <strain evidence="1">Ta-2019</strain>
    </source>
</reference>
<protein>
    <submittedName>
        <fullName evidence="1">Uncharacterized protein</fullName>
    </submittedName>
</protein>
<organism evidence="1 2">
    <name type="scientific">Taxus chinensis</name>
    <name type="common">Chinese yew</name>
    <name type="synonym">Taxus wallichiana var. chinensis</name>
    <dbReference type="NCBI Taxonomy" id="29808"/>
    <lineage>
        <taxon>Eukaryota</taxon>
        <taxon>Viridiplantae</taxon>
        <taxon>Streptophyta</taxon>
        <taxon>Embryophyta</taxon>
        <taxon>Tracheophyta</taxon>
        <taxon>Spermatophyta</taxon>
        <taxon>Pinopsida</taxon>
        <taxon>Pinidae</taxon>
        <taxon>Conifers II</taxon>
        <taxon>Cupressales</taxon>
        <taxon>Taxaceae</taxon>
        <taxon>Taxus</taxon>
    </lineage>
</organism>
<gene>
    <name evidence="1" type="ORF">KI387_037859</name>
</gene>
<keyword evidence="2" id="KW-1185">Reference proteome</keyword>
<comment type="caution">
    <text evidence="1">The sequence shown here is derived from an EMBL/GenBank/DDBJ whole genome shotgun (WGS) entry which is preliminary data.</text>
</comment>
<accession>A0AA38KTR4</accession>
<sequence>MVNMFLSRRIKEDHGGTYVGIAHIGVEEETLMCQKLHYFNMEKESMLECIVKEENAEKKNSFELVFGVQQCNMVAHIMKSLKPEMEFVKTLDFTIKFLTLKVDGQLKPKMEY</sequence>
<feature type="non-terminal residue" evidence="1">
    <location>
        <position position="1"/>
    </location>
</feature>
<evidence type="ECO:0000313" key="1">
    <source>
        <dbReference type="EMBL" id="KAH9309948.1"/>
    </source>
</evidence>
<name>A0AA38KTR4_TAXCH</name>
<dbReference type="AlphaFoldDB" id="A0AA38KTR4"/>